<feature type="compositionally biased region" description="Polar residues" evidence="1">
    <location>
        <begin position="71"/>
        <end position="85"/>
    </location>
</feature>
<organism evidence="2">
    <name type="scientific">Tanacetum cinerariifolium</name>
    <name type="common">Dalmatian daisy</name>
    <name type="synonym">Chrysanthemum cinerariifolium</name>
    <dbReference type="NCBI Taxonomy" id="118510"/>
    <lineage>
        <taxon>Eukaryota</taxon>
        <taxon>Viridiplantae</taxon>
        <taxon>Streptophyta</taxon>
        <taxon>Embryophyta</taxon>
        <taxon>Tracheophyta</taxon>
        <taxon>Spermatophyta</taxon>
        <taxon>Magnoliopsida</taxon>
        <taxon>eudicotyledons</taxon>
        <taxon>Gunneridae</taxon>
        <taxon>Pentapetalae</taxon>
        <taxon>asterids</taxon>
        <taxon>campanulids</taxon>
        <taxon>Asterales</taxon>
        <taxon>Asteraceae</taxon>
        <taxon>Asteroideae</taxon>
        <taxon>Anthemideae</taxon>
        <taxon>Anthemidinae</taxon>
        <taxon>Tanacetum</taxon>
    </lineage>
</organism>
<dbReference type="AlphaFoldDB" id="A0A699XC62"/>
<dbReference type="EMBL" id="BKCJ011839102">
    <property type="protein sequence ID" value="GFD57257.1"/>
    <property type="molecule type" value="Genomic_DNA"/>
</dbReference>
<reference evidence="2" key="1">
    <citation type="journal article" date="2019" name="Sci. Rep.">
        <title>Draft genome of Tanacetum cinerariifolium, the natural source of mosquito coil.</title>
        <authorList>
            <person name="Yamashiro T."/>
            <person name="Shiraishi A."/>
            <person name="Satake H."/>
            <person name="Nakayama K."/>
        </authorList>
    </citation>
    <scope>NUCLEOTIDE SEQUENCE</scope>
</reference>
<protein>
    <submittedName>
        <fullName evidence="2">Uncharacterized protein</fullName>
    </submittedName>
</protein>
<comment type="caution">
    <text evidence="2">The sequence shown here is derived from an EMBL/GenBank/DDBJ whole genome shotgun (WGS) entry which is preliminary data.</text>
</comment>
<evidence type="ECO:0000256" key="1">
    <source>
        <dbReference type="SAM" id="MobiDB-lite"/>
    </source>
</evidence>
<name>A0A699XC62_TANCI</name>
<gene>
    <name evidence="2" type="ORF">Tci_929226</name>
</gene>
<accession>A0A699XC62</accession>
<proteinExistence type="predicted"/>
<evidence type="ECO:0000313" key="2">
    <source>
        <dbReference type="EMBL" id="GFD57257.1"/>
    </source>
</evidence>
<feature type="non-terminal residue" evidence="2">
    <location>
        <position position="85"/>
    </location>
</feature>
<sequence>MSCRMESHVCNLVDAITCIVSALHTMGRMLNSPFKTKSGSGPVPWIPSPLILHTLTTPSSPAKATLPPSLSPNGSTAKSVTSTPP</sequence>
<feature type="region of interest" description="Disordered" evidence="1">
    <location>
        <begin position="57"/>
        <end position="85"/>
    </location>
</feature>